<gene>
    <name evidence="2" type="ORF">FRUB_01480</name>
</gene>
<name>A0A225E6M4_9BACT</name>
<reference evidence="3" key="1">
    <citation type="submission" date="2017-06" db="EMBL/GenBank/DDBJ databases">
        <title>Genome analysis of Fimbriiglobus ruber SP5, the first member of the order Planctomycetales with confirmed chitinolytic capability.</title>
        <authorList>
            <person name="Ravin N.V."/>
            <person name="Rakitin A.L."/>
            <person name="Ivanova A.A."/>
            <person name="Beletsky A.V."/>
            <person name="Kulichevskaya I.S."/>
            <person name="Mardanov A.V."/>
            <person name="Dedysh S.N."/>
        </authorList>
    </citation>
    <scope>NUCLEOTIDE SEQUENCE [LARGE SCALE GENOMIC DNA]</scope>
    <source>
        <strain evidence="3">SP5</strain>
    </source>
</reference>
<keyword evidence="3" id="KW-1185">Reference proteome</keyword>
<dbReference type="AlphaFoldDB" id="A0A225E6M4"/>
<sequence length="59" mass="5511">MWSRAGVPGLPPGSTSGRPGGAVNPALVCSLCNGTAVSSAPPGRPDVDPGGSPGTPGAD</sequence>
<organism evidence="2 3">
    <name type="scientific">Fimbriiglobus ruber</name>
    <dbReference type="NCBI Taxonomy" id="1908690"/>
    <lineage>
        <taxon>Bacteria</taxon>
        <taxon>Pseudomonadati</taxon>
        <taxon>Planctomycetota</taxon>
        <taxon>Planctomycetia</taxon>
        <taxon>Gemmatales</taxon>
        <taxon>Gemmataceae</taxon>
        <taxon>Fimbriiglobus</taxon>
    </lineage>
</organism>
<evidence type="ECO:0000313" key="3">
    <source>
        <dbReference type="Proteomes" id="UP000214646"/>
    </source>
</evidence>
<evidence type="ECO:0000256" key="1">
    <source>
        <dbReference type="SAM" id="MobiDB-lite"/>
    </source>
</evidence>
<protein>
    <submittedName>
        <fullName evidence="2">Uncharacterized protein</fullName>
    </submittedName>
</protein>
<dbReference type="EMBL" id="NIDE01000002">
    <property type="protein sequence ID" value="OWK45149.1"/>
    <property type="molecule type" value="Genomic_DNA"/>
</dbReference>
<feature type="region of interest" description="Disordered" evidence="1">
    <location>
        <begin position="1"/>
        <end position="59"/>
    </location>
</feature>
<comment type="caution">
    <text evidence="2">The sequence shown here is derived from an EMBL/GenBank/DDBJ whole genome shotgun (WGS) entry which is preliminary data.</text>
</comment>
<proteinExistence type="predicted"/>
<dbReference type="Proteomes" id="UP000214646">
    <property type="component" value="Unassembled WGS sequence"/>
</dbReference>
<evidence type="ECO:0000313" key="2">
    <source>
        <dbReference type="EMBL" id="OWK45149.1"/>
    </source>
</evidence>
<accession>A0A225E6M4</accession>